<organism evidence="1 2">
    <name type="scientific">Glossina brevipalpis</name>
    <dbReference type="NCBI Taxonomy" id="37001"/>
    <lineage>
        <taxon>Eukaryota</taxon>
        <taxon>Metazoa</taxon>
        <taxon>Ecdysozoa</taxon>
        <taxon>Arthropoda</taxon>
        <taxon>Hexapoda</taxon>
        <taxon>Insecta</taxon>
        <taxon>Pterygota</taxon>
        <taxon>Neoptera</taxon>
        <taxon>Endopterygota</taxon>
        <taxon>Diptera</taxon>
        <taxon>Brachycera</taxon>
        <taxon>Muscomorpha</taxon>
        <taxon>Hippoboscoidea</taxon>
        <taxon>Glossinidae</taxon>
        <taxon>Glossina</taxon>
    </lineage>
</organism>
<evidence type="ECO:0000313" key="1">
    <source>
        <dbReference type="EnsemblMetazoa" id="GBRI008678-PA"/>
    </source>
</evidence>
<dbReference type="VEuPathDB" id="VectorBase:GBRI008678"/>
<reference evidence="1" key="2">
    <citation type="submission" date="2020-05" db="UniProtKB">
        <authorList>
            <consortium name="EnsemblMetazoa"/>
        </authorList>
    </citation>
    <scope>IDENTIFICATION</scope>
    <source>
        <strain evidence="1">IAEA</strain>
    </source>
</reference>
<reference evidence="2" key="1">
    <citation type="submission" date="2014-03" db="EMBL/GenBank/DDBJ databases">
        <authorList>
            <person name="Aksoy S."/>
            <person name="Warren W."/>
            <person name="Wilson R.K."/>
        </authorList>
    </citation>
    <scope>NUCLEOTIDE SEQUENCE [LARGE SCALE GENOMIC DNA]</scope>
    <source>
        <strain evidence="2">IAEA</strain>
    </source>
</reference>
<dbReference type="AlphaFoldDB" id="A0A1A9W796"/>
<protein>
    <submittedName>
        <fullName evidence="1">Uncharacterized protein</fullName>
    </submittedName>
</protein>
<evidence type="ECO:0000313" key="2">
    <source>
        <dbReference type="Proteomes" id="UP000091820"/>
    </source>
</evidence>
<sequence length="107" mass="11907">MHPILRMASFNLNSFVLKWLITPTTGIIAAVCGGVNKLPVPQISTRLDLRPISSSVSRNAHSMKSSLSSLMPPGNEIWLICLLNIRERLIELSKYFFLSVSQLALKN</sequence>
<dbReference type="Proteomes" id="UP000091820">
    <property type="component" value="Unassembled WGS sequence"/>
</dbReference>
<name>A0A1A9W796_9MUSC</name>
<proteinExistence type="predicted"/>
<keyword evidence="2" id="KW-1185">Reference proteome</keyword>
<accession>A0A1A9W796</accession>
<dbReference type="EnsemblMetazoa" id="GBRI008678-RA">
    <property type="protein sequence ID" value="GBRI008678-PA"/>
    <property type="gene ID" value="GBRI008678"/>
</dbReference>